<evidence type="ECO:0000256" key="2">
    <source>
        <dbReference type="ARBA" id="ARBA00023002"/>
    </source>
</evidence>
<comment type="caution">
    <text evidence="4">The sequence shown here is derived from an EMBL/GenBank/DDBJ whole genome shotgun (WGS) entry which is preliminary data.</text>
</comment>
<dbReference type="Pfam" id="PF00881">
    <property type="entry name" value="Nitroreductase"/>
    <property type="match status" value="2"/>
</dbReference>
<name>A0ABP3N8N3_9GAMM</name>
<dbReference type="SUPFAM" id="SSF55469">
    <property type="entry name" value="FMN-dependent nitroreductase-like"/>
    <property type="match status" value="1"/>
</dbReference>
<proteinExistence type="inferred from homology"/>
<protein>
    <recommendedName>
        <fullName evidence="3">Nitroreductase domain-containing protein</fullName>
    </recommendedName>
</protein>
<dbReference type="EMBL" id="BAAAEO010000001">
    <property type="protein sequence ID" value="GAA0538665.1"/>
    <property type="molecule type" value="Genomic_DNA"/>
</dbReference>
<evidence type="ECO:0000313" key="4">
    <source>
        <dbReference type="EMBL" id="GAA0538665.1"/>
    </source>
</evidence>
<dbReference type="CDD" id="cd02062">
    <property type="entry name" value="Nitro_FMN_reductase"/>
    <property type="match status" value="1"/>
</dbReference>
<dbReference type="InterPro" id="IPR000415">
    <property type="entry name" value="Nitroreductase-like"/>
</dbReference>
<reference evidence="5" key="1">
    <citation type="journal article" date="2019" name="Int. J. Syst. Evol. Microbiol.">
        <title>The Global Catalogue of Microorganisms (GCM) 10K type strain sequencing project: providing services to taxonomists for standard genome sequencing and annotation.</title>
        <authorList>
            <consortium name="The Broad Institute Genomics Platform"/>
            <consortium name="The Broad Institute Genome Sequencing Center for Infectious Disease"/>
            <person name="Wu L."/>
            <person name="Ma J."/>
        </authorList>
    </citation>
    <scope>NUCLEOTIDE SEQUENCE [LARGE SCALE GENOMIC DNA]</scope>
    <source>
        <strain evidence="5">JCM 14331</strain>
    </source>
</reference>
<dbReference type="Proteomes" id="UP001501169">
    <property type="component" value="Unassembled WGS sequence"/>
</dbReference>
<evidence type="ECO:0000256" key="1">
    <source>
        <dbReference type="ARBA" id="ARBA00007118"/>
    </source>
</evidence>
<evidence type="ECO:0000259" key="3">
    <source>
        <dbReference type="Pfam" id="PF00881"/>
    </source>
</evidence>
<feature type="domain" description="Nitroreductase" evidence="3">
    <location>
        <begin position="164"/>
        <end position="218"/>
    </location>
</feature>
<comment type="similarity">
    <text evidence="1">Belongs to the nitroreductase family.</text>
</comment>
<evidence type="ECO:0000313" key="5">
    <source>
        <dbReference type="Proteomes" id="UP001501169"/>
    </source>
</evidence>
<dbReference type="Gene3D" id="3.40.109.10">
    <property type="entry name" value="NADH Oxidase"/>
    <property type="match status" value="1"/>
</dbReference>
<dbReference type="InterPro" id="IPR029479">
    <property type="entry name" value="Nitroreductase"/>
</dbReference>
<gene>
    <name evidence="4" type="ORF">GCM10009098_02730</name>
</gene>
<feature type="domain" description="Nitroreductase" evidence="3">
    <location>
        <begin position="220"/>
        <end position="307"/>
    </location>
</feature>
<keyword evidence="5" id="KW-1185">Reference proteome</keyword>
<sequence length="330" mass="37092">MVRFCAHNGLLSSVYFTLFSRQFYREHKAVLQGRLQYAKRKVTPGNSSAALRRNIHRLEKGLIMRPRKPVFAEAYIGETVKAYNAALNQGQLCQQELKWATDVLSEYFAVVQDNNVIAVARSQFTASSHVAPSEPTAKAAVPYAHHTLPENPVSYQQLLTLFQRRRSVRWYQQKPVETELLQQAIQAAALAPTACNRQPYQFYLVNNAEKAADIASCAMGTVGFAENIPCLIVVVGDLSAYEAERDRHVIYIDAALASMQLMLALESLGLQSCPINWPDVEEREQAMAQKLRLDYWQRPVMLLATGYAMPEGGVPYSQKKPVELLIKDLS</sequence>
<dbReference type="PANTHER" id="PTHR43673:SF10">
    <property type="entry name" value="NADH DEHYDROGENASE_NAD(P)H NITROREDUCTASE XCC3605-RELATED"/>
    <property type="match status" value="1"/>
</dbReference>
<dbReference type="PANTHER" id="PTHR43673">
    <property type="entry name" value="NAD(P)H NITROREDUCTASE YDGI-RELATED"/>
    <property type="match status" value="1"/>
</dbReference>
<accession>A0ABP3N8N3</accession>
<organism evidence="4 5">
    <name type="scientific">Rheinheimera aquimaris</name>
    <dbReference type="NCBI Taxonomy" id="412437"/>
    <lineage>
        <taxon>Bacteria</taxon>
        <taxon>Pseudomonadati</taxon>
        <taxon>Pseudomonadota</taxon>
        <taxon>Gammaproteobacteria</taxon>
        <taxon>Chromatiales</taxon>
        <taxon>Chromatiaceae</taxon>
        <taxon>Rheinheimera</taxon>
    </lineage>
</organism>
<keyword evidence="2" id="KW-0560">Oxidoreductase</keyword>